<dbReference type="Proteomes" id="UP000823388">
    <property type="component" value="Chromosome 6K"/>
</dbReference>
<comment type="caution">
    <text evidence="1">The sequence shown here is derived from an EMBL/GenBank/DDBJ whole genome shotgun (WGS) entry which is preliminary data.</text>
</comment>
<reference evidence="1" key="1">
    <citation type="submission" date="2020-05" db="EMBL/GenBank/DDBJ databases">
        <title>WGS assembly of Panicum virgatum.</title>
        <authorList>
            <person name="Lovell J.T."/>
            <person name="Jenkins J."/>
            <person name="Shu S."/>
            <person name="Juenger T.E."/>
            <person name="Schmutz J."/>
        </authorList>
    </citation>
    <scope>NUCLEOTIDE SEQUENCE</scope>
    <source>
        <strain evidence="1">AP13</strain>
    </source>
</reference>
<proteinExistence type="predicted"/>
<dbReference type="EMBL" id="CM029047">
    <property type="protein sequence ID" value="KAG2585098.1"/>
    <property type="molecule type" value="Genomic_DNA"/>
</dbReference>
<accession>A0A8T0RJB8</accession>
<evidence type="ECO:0000313" key="2">
    <source>
        <dbReference type="Proteomes" id="UP000823388"/>
    </source>
</evidence>
<dbReference type="AlphaFoldDB" id="A0A8T0RJB8"/>
<organism evidence="1 2">
    <name type="scientific">Panicum virgatum</name>
    <name type="common">Blackwell switchgrass</name>
    <dbReference type="NCBI Taxonomy" id="38727"/>
    <lineage>
        <taxon>Eukaryota</taxon>
        <taxon>Viridiplantae</taxon>
        <taxon>Streptophyta</taxon>
        <taxon>Embryophyta</taxon>
        <taxon>Tracheophyta</taxon>
        <taxon>Spermatophyta</taxon>
        <taxon>Magnoliopsida</taxon>
        <taxon>Liliopsida</taxon>
        <taxon>Poales</taxon>
        <taxon>Poaceae</taxon>
        <taxon>PACMAD clade</taxon>
        <taxon>Panicoideae</taxon>
        <taxon>Panicodae</taxon>
        <taxon>Paniceae</taxon>
        <taxon>Panicinae</taxon>
        <taxon>Panicum</taxon>
        <taxon>Panicum sect. Hiantes</taxon>
    </lineage>
</organism>
<name>A0A8T0RJB8_PANVG</name>
<sequence length="79" mass="8670">MFSSCRSSTLWGLGCSVWSPAKHCSSSGTCSTQYKALKWCSQFRRSSLFPQFYLSRKLTSGPSSQLEICGIGSAICNMN</sequence>
<gene>
    <name evidence="1" type="ORF">PVAP13_6KG369406</name>
</gene>
<keyword evidence="2" id="KW-1185">Reference proteome</keyword>
<evidence type="ECO:0000313" key="1">
    <source>
        <dbReference type="EMBL" id="KAG2585098.1"/>
    </source>
</evidence>
<protein>
    <submittedName>
        <fullName evidence="1">Uncharacterized protein</fullName>
    </submittedName>
</protein>